<feature type="compositionally biased region" description="Polar residues" evidence="2">
    <location>
        <begin position="650"/>
        <end position="660"/>
    </location>
</feature>
<protein>
    <submittedName>
        <fullName evidence="3">Uncharacterized protein</fullName>
    </submittedName>
</protein>
<dbReference type="AlphaFoldDB" id="A0AAF0ZTX9"/>
<dbReference type="InterPro" id="IPR006760">
    <property type="entry name" value="Endosulphine"/>
</dbReference>
<sequence>MSQSVEELPSDGVSGRRCAVCLTNRPSILHLLLYRGLQHHLCTACVLDSHPGSFCPTCFDVFLHNPPPPHLRLLCKKCPSISHLSCVPDVASASDDYLCPPCSNPNFTFFCVTPNHANNAIEINPHLAKQLVAAATIASESIHNAAVMARYNAEIRVKEAVVAKAEAAEVLRRFNNLLDNYGYQFGFSLFFFCYVAAGMQLHSILNAWLFQGLLLANRGIGIIQSTEEVVKNKYGGIMPKKPLLISKDHERAYFDSADWVLGKQGVEKPKGPLEALQPKLQVYDMNGTQFLFEFQSRNSAEHTLMGEWWSQGVKLKLDWWLLTKGALPEDTRVRGPKEKIPSLIEVSDGGLICKLSVWVEAPEAYRRKEVDDSPSRGVTIAAETKRANVVVLGRLRQDDPLSPFLFIMAMEGFDSMMRIVTNLCEPKLEQICHIRVMLLVFEATTGLQVNWDKSSLFPIKEVTQIQKLANILGCRVGNMPTTYLDSLPTYVISLFRISSKVVKKIGLIEEKFSMAKMQRREGRYNGEEQALRKEVTKAKLREASSWCTETVTDLYGVGVWKTIRALWPMMEPNLNLKVGGNVKRVCLTQKALQKKGKVWHVKKGCTDASIRRCEKLDMVGMRRVEVEPTQQQSRYRKSPCAPFLGEDGNNAPSEDATANE</sequence>
<evidence type="ECO:0000313" key="4">
    <source>
        <dbReference type="Proteomes" id="UP001234989"/>
    </source>
</evidence>
<evidence type="ECO:0000256" key="1">
    <source>
        <dbReference type="ARBA" id="ARBA00010520"/>
    </source>
</evidence>
<name>A0AAF0ZTX9_SOLVR</name>
<organism evidence="3 4">
    <name type="scientific">Solanum verrucosum</name>
    <dbReference type="NCBI Taxonomy" id="315347"/>
    <lineage>
        <taxon>Eukaryota</taxon>
        <taxon>Viridiplantae</taxon>
        <taxon>Streptophyta</taxon>
        <taxon>Embryophyta</taxon>
        <taxon>Tracheophyta</taxon>
        <taxon>Spermatophyta</taxon>
        <taxon>Magnoliopsida</taxon>
        <taxon>eudicotyledons</taxon>
        <taxon>Gunneridae</taxon>
        <taxon>Pentapetalae</taxon>
        <taxon>asterids</taxon>
        <taxon>lamiids</taxon>
        <taxon>Solanales</taxon>
        <taxon>Solanaceae</taxon>
        <taxon>Solanoideae</taxon>
        <taxon>Solaneae</taxon>
        <taxon>Solanum</taxon>
    </lineage>
</organism>
<comment type="similarity">
    <text evidence="1">Belongs to the endosulfine family.</text>
</comment>
<keyword evidence="4" id="KW-1185">Reference proteome</keyword>
<dbReference type="PANTHER" id="PTHR34451:SF14">
    <property type="entry name" value="RING-TYPE DOMAIN-CONTAINING PROTEIN"/>
    <property type="match status" value="1"/>
</dbReference>
<dbReference type="Pfam" id="PF04667">
    <property type="entry name" value="Endosulfine"/>
    <property type="match status" value="1"/>
</dbReference>
<accession>A0AAF0ZTX9</accession>
<proteinExistence type="inferred from homology"/>
<dbReference type="PANTHER" id="PTHR34451">
    <property type="entry name" value="PHD FINGER FAMILY PROTEIN"/>
    <property type="match status" value="1"/>
</dbReference>
<gene>
    <name evidence="3" type="ORF">MTR67_042680</name>
</gene>
<dbReference type="EMBL" id="CP133621">
    <property type="protein sequence ID" value="WMV49295.1"/>
    <property type="molecule type" value="Genomic_DNA"/>
</dbReference>
<evidence type="ECO:0000256" key="2">
    <source>
        <dbReference type="SAM" id="MobiDB-lite"/>
    </source>
</evidence>
<evidence type="ECO:0000313" key="3">
    <source>
        <dbReference type="EMBL" id="WMV49295.1"/>
    </source>
</evidence>
<feature type="region of interest" description="Disordered" evidence="2">
    <location>
        <begin position="625"/>
        <end position="660"/>
    </location>
</feature>
<dbReference type="Proteomes" id="UP001234989">
    <property type="component" value="Chromosome 10"/>
</dbReference>
<reference evidence="3" key="1">
    <citation type="submission" date="2023-08" db="EMBL/GenBank/DDBJ databases">
        <title>A de novo genome assembly of Solanum verrucosum Schlechtendal, a Mexican diploid species geographically isolated from the other diploid A-genome species in potato relatives.</title>
        <authorList>
            <person name="Hosaka K."/>
        </authorList>
    </citation>
    <scope>NUCLEOTIDE SEQUENCE</scope>
    <source>
        <tissue evidence="3">Young leaves</tissue>
    </source>
</reference>